<sequence>MSIKIGTLHTAIYLFNFTAGLIFTIVFALEIFTKFEGICPLYLKIDAKDSGINEDSLPVCNVFLAFHAIFQTWQPGLCSAWCNNACCCPDTPETAARHHEEPAISDAEDSLKATPEPAVTRPRSGVCQHCCLRVLLLDFRTSRMQSFRNAEKRAFCLIAGVQIAITAYFALFLISLFMGYAARCSIAKANDQVRLYHGDRYGTLRGSDADIMNLLRKLCKEFKPKDFDKREKFKFTAQTAFEDSLSELTALANQHENLRDDLLRSSRELRDWLREMNKQEQLVERRLAASSKDVERSRAQLEQARAQYHKAHSDMRRAWEEYAAAKESRDVTRAEEERLQLAYRAKADLCEDRRNGYAKEITEFNTVQADFIQRGLPEQLSGLEQLHRSFCDACSREFGAWAQAQLDRLAVQASCAKSLQQRALTVSADGDVAEFLRVTASGNPLPGDAPFEDLSASAADGSPAASALSADGDSVSLQHATPPRSHRAARLFSTLRSSKALGPAQQKRKLEEQLKDKEADLQKAMKEIEGLKKLRQTYQHHPETADQTSLAQVDAMLQQLVDKATRLRDECAEILDLTSCNGGGGADPQAASVGQPVKPMRKSRSISSLASGGDKKRRFRLDLVTRHFSPSTSASSAACSLKDLEGKGFGGRTGAGVMSVSATDGGAA</sequence>
<dbReference type="InterPro" id="IPR057870">
    <property type="entry name" value="HR1_TOCA"/>
</dbReference>
<evidence type="ECO:0000259" key="4">
    <source>
        <dbReference type="Pfam" id="PF25610"/>
    </source>
</evidence>
<dbReference type="PANTHER" id="PTHR15735">
    <property type="entry name" value="FCH AND DOUBLE SH3 DOMAINS PROTEIN"/>
    <property type="match status" value="1"/>
</dbReference>
<dbReference type="Proteomes" id="UP000095280">
    <property type="component" value="Unplaced"/>
</dbReference>
<evidence type="ECO:0000256" key="2">
    <source>
        <dbReference type="SAM" id="MobiDB-lite"/>
    </source>
</evidence>
<keyword evidence="1" id="KW-0175">Coiled coil</keyword>
<evidence type="ECO:0000256" key="3">
    <source>
        <dbReference type="SAM" id="Phobius"/>
    </source>
</evidence>
<evidence type="ECO:0000256" key="1">
    <source>
        <dbReference type="SAM" id="Coils"/>
    </source>
</evidence>
<evidence type="ECO:0000313" key="6">
    <source>
        <dbReference type="WBParaSite" id="maker-uti_cns_0015997-snap-gene-0.1-mRNA-1"/>
    </source>
</evidence>
<dbReference type="Pfam" id="PF25610">
    <property type="entry name" value="HR1_TOCA"/>
    <property type="match status" value="1"/>
</dbReference>
<accession>A0A1I8ISY4</accession>
<proteinExistence type="predicted"/>
<organism evidence="5 6">
    <name type="scientific">Macrostomum lignano</name>
    <dbReference type="NCBI Taxonomy" id="282301"/>
    <lineage>
        <taxon>Eukaryota</taxon>
        <taxon>Metazoa</taxon>
        <taxon>Spiralia</taxon>
        <taxon>Lophotrochozoa</taxon>
        <taxon>Platyhelminthes</taxon>
        <taxon>Rhabditophora</taxon>
        <taxon>Macrostomorpha</taxon>
        <taxon>Macrostomida</taxon>
        <taxon>Macrostomidae</taxon>
        <taxon>Macrostomum</taxon>
    </lineage>
</organism>
<feature type="domain" description="TOCA HR1" evidence="4">
    <location>
        <begin position="499"/>
        <end position="571"/>
    </location>
</feature>
<name>A0A1I8ISY4_9PLAT</name>
<feature type="compositionally biased region" description="Low complexity" evidence="2">
    <location>
        <begin position="453"/>
        <end position="477"/>
    </location>
</feature>
<dbReference type="SUPFAM" id="SSF103657">
    <property type="entry name" value="BAR/IMD domain-like"/>
    <property type="match status" value="1"/>
</dbReference>
<keyword evidence="5" id="KW-1185">Reference proteome</keyword>
<keyword evidence="3" id="KW-1133">Transmembrane helix</keyword>
<keyword evidence="3" id="KW-0472">Membrane</keyword>
<feature type="region of interest" description="Disordered" evidence="2">
    <location>
        <begin position="447"/>
        <end position="486"/>
    </location>
</feature>
<feature type="region of interest" description="Disordered" evidence="2">
    <location>
        <begin position="585"/>
        <end position="613"/>
    </location>
</feature>
<evidence type="ECO:0000313" key="5">
    <source>
        <dbReference type="Proteomes" id="UP000095280"/>
    </source>
</evidence>
<dbReference type="AlphaFoldDB" id="A0A1I8ISY4"/>
<reference evidence="6" key="1">
    <citation type="submission" date="2016-11" db="UniProtKB">
        <authorList>
            <consortium name="WormBaseParasite"/>
        </authorList>
    </citation>
    <scope>IDENTIFICATION</scope>
</reference>
<feature type="transmembrane region" description="Helical" evidence="3">
    <location>
        <begin position="12"/>
        <end position="32"/>
    </location>
</feature>
<feature type="coiled-coil region" evidence="1">
    <location>
        <begin position="245"/>
        <end position="314"/>
    </location>
</feature>
<feature type="transmembrane region" description="Helical" evidence="3">
    <location>
        <begin position="154"/>
        <end position="180"/>
    </location>
</feature>
<feature type="region of interest" description="Disordered" evidence="2">
    <location>
        <begin position="98"/>
        <end position="117"/>
    </location>
</feature>
<protein>
    <submittedName>
        <fullName evidence="6">F-BAR domain-containing protein</fullName>
    </submittedName>
</protein>
<dbReference type="InterPro" id="IPR027267">
    <property type="entry name" value="AH/BAR_dom_sf"/>
</dbReference>
<keyword evidence="3" id="KW-0812">Transmembrane</keyword>
<dbReference type="WBParaSite" id="maker-uti_cns_0015997-snap-gene-0.1-mRNA-1">
    <property type="protein sequence ID" value="maker-uti_cns_0015997-snap-gene-0.1-mRNA-1"/>
    <property type="gene ID" value="maker-uti_cns_0015997-snap-gene-0.1"/>
</dbReference>
<feature type="coiled-coil region" evidence="1">
    <location>
        <begin position="504"/>
        <end position="577"/>
    </location>
</feature>
<dbReference type="PANTHER" id="PTHR15735:SF12">
    <property type="entry name" value="CDC42-INTERACTING PROTEIN 4, ISOFORM B"/>
    <property type="match status" value="1"/>
</dbReference>
<dbReference type="Gene3D" id="1.20.1270.60">
    <property type="entry name" value="Arfaptin homology (AH) domain/BAR domain"/>
    <property type="match status" value="1"/>
</dbReference>
<dbReference type="Gene3D" id="6.10.140.470">
    <property type="match status" value="1"/>
</dbReference>